<evidence type="ECO:0000313" key="1">
    <source>
        <dbReference type="EMBL" id="KAJ8127537.1"/>
    </source>
</evidence>
<name>A0ACC2JJ20_9PEZI</name>
<protein>
    <submittedName>
        <fullName evidence="1">Uncharacterized protein</fullName>
    </submittedName>
</protein>
<reference evidence="1" key="1">
    <citation type="submission" date="2022-12" db="EMBL/GenBank/DDBJ databases">
        <title>Genome Sequence of Lasiodiplodia mahajangana.</title>
        <authorList>
            <person name="Buettner E."/>
        </authorList>
    </citation>
    <scope>NUCLEOTIDE SEQUENCE</scope>
    <source>
        <strain evidence="1">VT137</strain>
    </source>
</reference>
<dbReference type="Proteomes" id="UP001153332">
    <property type="component" value="Unassembled WGS sequence"/>
</dbReference>
<comment type="caution">
    <text evidence="1">The sequence shown here is derived from an EMBL/GenBank/DDBJ whole genome shotgun (WGS) entry which is preliminary data.</text>
</comment>
<keyword evidence="2" id="KW-1185">Reference proteome</keyword>
<evidence type="ECO:0000313" key="2">
    <source>
        <dbReference type="Proteomes" id="UP001153332"/>
    </source>
</evidence>
<proteinExistence type="predicted"/>
<organism evidence="1 2">
    <name type="scientific">Lasiodiplodia mahajangana</name>
    <dbReference type="NCBI Taxonomy" id="1108764"/>
    <lineage>
        <taxon>Eukaryota</taxon>
        <taxon>Fungi</taxon>
        <taxon>Dikarya</taxon>
        <taxon>Ascomycota</taxon>
        <taxon>Pezizomycotina</taxon>
        <taxon>Dothideomycetes</taxon>
        <taxon>Dothideomycetes incertae sedis</taxon>
        <taxon>Botryosphaeriales</taxon>
        <taxon>Botryosphaeriaceae</taxon>
        <taxon>Lasiodiplodia</taxon>
    </lineage>
</organism>
<sequence>MRFFSVLVAVSFTLLANAQNFSSYVPECAPPCVEQTLNSSKVCASLDDNECLCTNITQILFPSIGCFTQTCNNDNLQELRSEIVSGWQNFCNASGTPANLSMGGWRPGGFETPTPSTPTSSLVTTSSSTTSSSPTSTSAIADATSPATSPDLSTGAKAGIGRKERGRSEAESTVPFNGEQPDGGLGGAEGGENQWVYKPDAEAIALSELHPHSIPPTEMPAHDIRELPVTEVPAELWHGAMPSELSADAEVPWDRNQGTARL</sequence>
<dbReference type="EMBL" id="JAPUUL010001391">
    <property type="protein sequence ID" value="KAJ8127537.1"/>
    <property type="molecule type" value="Genomic_DNA"/>
</dbReference>
<gene>
    <name evidence="1" type="ORF">O1611_g6099</name>
</gene>
<accession>A0ACC2JJ20</accession>